<dbReference type="AlphaFoldDB" id="A0AA35JWK8"/>
<gene>
    <name evidence="1" type="ORF">PODLI_1B001216</name>
</gene>
<organism evidence="1 2">
    <name type="scientific">Podarcis lilfordi</name>
    <name type="common">Lilford's wall lizard</name>
    <dbReference type="NCBI Taxonomy" id="74358"/>
    <lineage>
        <taxon>Eukaryota</taxon>
        <taxon>Metazoa</taxon>
        <taxon>Chordata</taxon>
        <taxon>Craniata</taxon>
        <taxon>Vertebrata</taxon>
        <taxon>Euteleostomi</taxon>
        <taxon>Lepidosauria</taxon>
        <taxon>Squamata</taxon>
        <taxon>Bifurcata</taxon>
        <taxon>Unidentata</taxon>
        <taxon>Episquamata</taxon>
        <taxon>Laterata</taxon>
        <taxon>Lacertibaenia</taxon>
        <taxon>Lacertidae</taxon>
        <taxon>Podarcis</taxon>
    </lineage>
</organism>
<dbReference type="EMBL" id="OX395127">
    <property type="protein sequence ID" value="CAI5766609.1"/>
    <property type="molecule type" value="Genomic_DNA"/>
</dbReference>
<keyword evidence="2" id="KW-1185">Reference proteome</keyword>
<accession>A0AA35JWK8</accession>
<proteinExistence type="predicted"/>
<evidence type="ECO:0000313" key="1">
    <source>
        <dbReference type="EMBL" id="CAI5766609.1"/>
    </source>
</evidence>
<sequence length="61" mass="7052">MAATKSQKILRLLIWDGKEKNTEKKKNIIFKRERTVTVCAKVTRILLSLTTGHPENRLFIA</sequence>
<dbReference type="Proteomes" id="UP001178461">
    <property type="component" value="Chromosome 2"/>
</dbReference>
<protein>
    <submittedName>
        <fullName evidence="1">Uncharacterized protein</fullName>
    </submittedName>
</protein>
<name>A0AA35JWK8_9SAUR</name>
<evidence type="ECO:0000313" key="2">
    <source>
        <dbReference type="Proteomes" id="UP001178461"/>
    </source>
</evidence>
<reference evidence="1" key="1">
    <citation type="submission" date="2022-12" db="EMBL/GenBank/DDBJ databases">
        <authorList>
            <person name="Alioto T."/>
            <person name="Alioto T."/>
            <person name="Gomez Garrido J."/>
        </authorList>
    </citation>
    <scope>NUCLEOTIDE SEQUENCE</scope>
</reference>